<dbReference type="InParanoid" id="A0A2V0PIB9"/>
<evidence type="ECO:0000313" key="1">
    <source>
        <dbReference type="EMBL" id="GBF97027.1"/>
    </source>
</evidence>
<dbReference type="AlphaFoldDB" id="A0A2V0PIB9"/>
<keyword evidence="2" id="KW-1185">Reference proteome</keyword>
<reference evidence="1 2" key="1">
    <citation type="journal article" date="2018" name="Sci. Rep.">
        <title>Raphidocelis subcapitata (=Pseudokirchneriella subcapitata) provides an insight into genome evolution and environmental adaptations in the Sphaeropleales.</title>
        <authorList>
            <person name="Suzuki S."/>
            <person name="Yamaguchi H."/>
            <person name="Nakajima N."/>
            <person name="Kawachi M."/>
        </authorList>
    </citation>
    <scope>NUCLEOTIDE SEQUENCE [LARGE SCALE GENOMIC DNA]</scope>
    <source>
        <strain evidence="1 2">NIES-35</strain>
    </source>
</reference>
<dbReference type="EMBL" id="BDRX01000091">
    <property type="protein sequence ID" value="GBF97027.1"/>
    <property type="molecule type" value="Genomic_DNA"/>
</dbReference>
<dbReference type="InterPro" id="IPR039879">
    <property type="entry name" value="EFC10"/>
</dbReference>
<dbReference type="Gene3D" id="1.20.890.10">
    <property type="entry name" value="cAMP-dependent protein kinase regulatory subunit, dimerization-anchoring domain"/>
    <property type="match status" value="1"/>
</dbReference>
<dbReference type="PANTHER" id="PTHR21847:SF1">
    <property type="entry name" value="EF-HAND CALCIUM-BINDING DOMAIN-CONTAINING PROTEIN 10"/>
    <property type="match status" value="1"/>
</dbReference>
<dbReference type="CDD" id="cd22976">
    <property type="entry name" value="DD_EFCAB10"/>
    <property type="match status" value="1"/>
</dbReference>
<dbReference type="PANTHER" id="PTHR21847">
    <property type="entry name" value="EF-HAND CALCIUM-BINDING DOMAIN-CONTAINING PROTEIN 10"/>
    <property type="match status" value="1"/>
</dbReference>
<comment type="caution">
    <text evidence="1">The sequence shown here is derived from an EMBL/GenBank/DDBJ whole genome shotgun (WGS) entry which is preliminary data.</text>
</comment>
<protein>
    <recommendedName>
        <fullName evidence="3">EF-hand domain-containing protein</fullName>
    </recommendedName>
</protein>
<dbReference type="Proteomes" id="UP000247498">
    <property type="component" value="Unassembled WGS sequence"/>
</dbReference>
<dbReference type="OrthoDB" id="10260455at2759"/>
<dbReference type="InterPro" id="IPR049760">
    <property type="entry name" value="DD_EFCAB10"/>
</dbReference>
<dbReference type="STRING" id="307507.A0A2V0PIB9"/>
<name>A0A2V0PIB9_9CHLO</name>
<sequence length="157" mass="16130">MDPERDPRARIAAYLHSHKVEEILQGLLAELLFAKPAEPRAFLIERLERAKAAGGRPLLDAHDLEAMHSMMDPTGAGTVTAAQANAALATALGGARAAEAVAAAAAAAAGGAHPLASKDPAAARLDKAEFVRVVGDVLIRAAPNCELKSLADADDAV</sequence>
<accession>A0A2V0PIB9</accession>
<evidence type="ECO:0000313" key="2">
    <source>
        <dbReference type="Proteomes" id="UP000247498"/>
    </source>
</evidence>
<gene>
    <name evidence="1" type="ORF">Rsub_09500</name>
</gene>
<evidence type="ECO:0008006" key="3">
    <source>
        <dbReference type="Google" id="ProtNLM"/>
    </source>
</evidence>
<dbReference type="SUPFAM" id="SSF47391">
    <property type="entry name" value="Dimerization-anchoring domain of cAMP-dependent PK regulatory subunit"/>
    <property type="match status" value="1"/>
</dbReference>
<organism evidence="1 2">
    <name type="scientific">Raphidocelis subcapitata</name>
    <dbReference type="NCBI Taxonomy" id="307507"/>
    <lineage>
        <taxon>Eukaryota</taxon>
        <taxon>Viridiplantae</taxon>
        <taxon>Chlorophyta</taxon>
        <taxon>core chlorophytes</taxon>
        <taxon>Chlorophyceae</taxon>
        <taxon>CS clade</taxon>
        <taxon>Sphaeropleales</taxon>
        <taxon>Selenastraceae</taxon>
        <taxon>Raphidocelis</taxon>
    </lineage>
</organism>
<proteinExistence type="predicted"/>